<feature type="compositionally biased region" description="Polar residues" evidence="3">
    <location>
        <begin position="484"/>
        <end position="496"/>
    </location>
</feature>
<evidence type="ECO:0000313" key="6">
    <source>
        <dbReference type="Proteomes" id="UP000694380"/>
    </source>
</evidence>
<feature type="compositionally biased region" description="Polar residues" evidence="3">
    <location>
        <begin position="613"/>
        <end position="622"/>
    </location>
</feature>
<dbReference type="PANTHER" id="PTHR15711">
    <property type="entry name" value="RAP GTPASE-ACTIVATING PROTEIN"/>
    <property type="match status" value="1"/>
</dbReference>
<gene>
    <name evidence="5" type="primary">RAP1GAP2</name>
</gene>
<feature type="region of interest" description="Disordered" evidence="3">
    <location>
        <begin position="98"/>
        <end position="119"/>
    </location>
</feature>
<feature type="compositionally biased region" description="Basic and acidic residues" evidence="3">
    <location>
        <begin position="570"/>
        <end position="583"/>
    </location>
</feature>
<reference evidence="5" key="2">
    <citation type="submission" date="2025-09" db="UniProtKB">
        <authorList>
            <consortium name="Ensembl"/>
        </authorList>
    </citation>
    <scope>IDENTIFICATION</scope>
</reference>
<organism evidence="5 6">
    <name type="scientific">Chrysemys picta bellii</name>
    <name type="common">Western painted turtle</name>
    <name type="synonym">Emys bellii</name>
    <dbReference type="NCBI Taxonomy" id="8478"/>
    <lineage>
        <taxon>Eukaryota</taxon>
        <taxon>Metazoa</taxon>
        <taxon>Chordata</taxon>
        <taxon>Craniata</taxon>
        <taxon>Vertebrata</taxon>
        <taxon>Euteleostomi</taxon>
        <taxon>Archelosauria</taxon>
        <taxon>Testudinata</taxon>
        <taxon>Testudines</taxon>
        <taxon>Cryptodira</taxon>
        <taxon>Durocryptodira</taxon>
        <taxon>Testudinoidea</taxon>
        <taxon>Emydidae</taxon>
        <taxon>Chrysemys</taxon>
    </lineage>
</organism>
<dbReference type="Pfam" id="PF02145">
    <property type="entry name" value="Rap_GAP"/>
    <property type="match status" value="1"/>
</dbReference>
<dbReference type="Gene3D" id="3.40.50.11210">
    <property type="entry name" value="Rap/Ran-GAP"/>
    <property type="match status" value="1"/>
</dbReference>
<feature type="compositionally biased region" description="Polar residues" evidence="3">
    <location>
        <begin position="652"/>
        <end position="665"/>
    </location>
</feature>
<comment type="function">
    <text evidence="2">GTPase activator for the nuclear Ras-related regulatory protein RAP-1A (KREV-1), converting it to the putatively inactive GDP-bound state.</text>
</comment>
<feature type="compositionally biased region" description="Low complexity" evidence="3">
    <location>
        <begin position="100"/>
        <end position="110"/>
    </location>
</feature>
<sequence>MLASLKIKKQELLNNTDVTIPDRPLSPPLTAPATMKSAEFFEMLEKMQAPKPEDQRTGSQKNKEDYIPYPSIDEILEKGSPYPLIILPQFGGYWIEDPENLSTPTSSDSSISEEEEENLSPSTYGYKLECKGEARAYRKHFLGKDHLNFYCTASSLGNLILSIKCEEADGTEYLRIILRSKLKTLHERIPLAGLSKFPSIPQIAKAFCDDASGLKFNPVLYPKTLEEELFGNNEESPAFTNFLSLLGETITLQDFKGFRGGLDVMHGQTGTESVYTVFRDREIMFHVSTKLPFTEGDAQQLQRKRHIGNDIVAIIFQEENTPFVPDMIASNFLHAYIVVQVESPETDNESYKVSVTAREDVPSFGPSLPSPPVFQKNTEFREFLLTKLINAENACCKSDKFAKLEDRTRAALLDNLHDELHTHTQAMLGLGPEEDKLENGGHGGFLESFKRAIRVRSHSMETMVGSQKKHHSGGIPGSLSGGITHNSGEVTKTTFSPPVAAATAKNQSRSPIKRRSGLFPRLHTGSESQSESRTRCDSVSGTQKTPDGGHSSQDMKSETSSNPSSPEICPNKERPFIKLKENGRSNISRSSSSTSSFGSTAGESETLEEYDSVGSQPSTASPFKQDVFFYGSSPSNENSSMAAAATPVIMSRSPTDIKSRNSPRSNLKFRFDKLSHASPSTSH</sequence>
<feature type="compositionally biased region" description="Low complexity" evidence="3">
    <location>
        <begin position="584"/>
        <end position="604"/>
    </location>
</feature>
<dbReference type="GO" id="GO:0005886">
    <property type="term" value="C:plasma membrane"/>
    <property type="evidence" value="ECO:0007669"/>
    <property type="project" value="TreeGrafter"/>
</dbReference>
<evidence type="ECO:0000256" key="2">
    <source>
        <dbReference type="ARBA" id="ARBA00057316"/>
    </source>
</evidence>
<dbReference type="PANTHER" id="PTHR15711:SF17">
    <property type="entry name" value="RAP1 GTPASE-ACTIVATING PROTEIN 2"/>
    <property type="match status" value="1"/>
</dbReference>
<protein>
    <submittedName>
        <fullName evidence="5">RAP1 GTPase activating protein 2</fullName>
    </submittedName>
</protein>
<proteinExistence type="predicted"/>
<dbReference type="GO" id="GO:0005737">
    <property type="term" value="C:cytoplasm"/>
    <property type="evidence" value="ECO:0007669"/>
    <property type="project" value="TreeGrafter"/>
</dbReference>
<dbReference type="InterPro" id="IPR050989">
    <property type="entry name" value="Rap1_Ran_GAP"/>
</dbReference>
<dbReference type="GO" id="GO:0005096">
    <property type="term" value="F:GTPase activator activity"/>
    <property type="evidence" value="ECO:0007669"/>
    <property type="project" value="UniProtKB-KW"/>
</dbReference>
<keyword evidence="1" id="KW-0343">GTPase activation</keyword>
<dbReference type="SUPFAM" id="SSF111347">
    <property type="entry name" value="Rap/Ran-GAP"/>
    <property type="match status" value="1"/>
</dbReference>
<evidence type="ECO:0000256" key="3">
    <source>
        <dbReference type="SAM" id="MobiDB-lite"/>
    </source>
</evidence>
<accession>A0A8C3HLC5</accession>
<evidence type="ECO:0000256" key="1">
    <source>
        <dbReference type="ARBA" id="ARBA00022468"/>
    </source>
</evidence>
<dbReference type="InterPro" id="IPR035974">
    <property type="entry name" value="Rap/Ran-GAP_sf"/>
</dbReference>
<dbReference type="Ensembl" id="ENSCPBT00000023020.1">
    <property type="protein sequence ID" value="ENSCPBP00000019555.1"/>
    <property type="gene ID" value="ENSCPBG00000014106.1"/>
</dbReference>
<feature type="region of interest" description="Disordered" evidence="3">
    <location>
        <begin position="460"/>
        <end position="626"/>
    </location>
</feature>
<reference evidence="5" key="1">
    <citation type="submission" date="2025-08" db="UniProtKB">
        <authorList>
            <consortium name="Ensembl"/>
        </authorList>
    </citation>
    <scope>IDENTIFICATION</scope>
</reference>
<evidence type="ECO:0000313" key="5">
    <source>
        <dbReference type="Ensembl" id="ENSCPBP00000019555.1"/>
    </source>
</evidence>
<dbReference type="AlphaFoldDB" id="A0A8C3HLC5"/>
<feature type="compositionally biased region" description="Polar residues" evidence="3">
    <location>
        <begin position="537"/>
        <end position="565"/>
    </location>
</feature>
<dbReference type="InterPro" id="IPR000331">
    <property type="entry name" value="Rap/Ran_GAP_dom"/>
</dbReference>
<dbReference type="GO" id="GO:0051056">
    <property type="term" value="P:regulation of small GTPase mediated signal transduction"/>
    <property type="evidence" value="ECO:0007669"/>
    <property type="project" value="InterPro"/>
</dbReference>
<feature type="region of interest" description="Disordered" evidence="3">
    <location>
        <begin position="652"/>
        <end position="683"/>
    </location>
</feature>
<dbReference type="Pfam" id="PF21022">
    <property type="entry name" value="Rap-GAP_dimer"/>
    <property type="match status" value="1"/>
</dbReference>
<dbReference type="Proteomes" id="UP000694380">
    <property type="component" value="Unplaced"/>
</dbReference>
<keyword evidence="6" id="KW-1185">Reference proteome</keyword>
<dbReference type="FunFam" id="3.40.50.11210:FF:000003">
    <property type="entry name" value="RAP1 GTPase activating protein 2"/>
    <property type="match status" value="1"/>
</dbReference>
<evidence type="ECO:0000259" key="4">
    <source>
        <dbReference type="PROSITE" id="PS50085"/>
    </source>
</evidence>
<name>A0A8C3HLC5_CHRPI</name>
<feature type="domain" description="Rap-GAP" evidence="4">
    <location>
        <begin position="200"/>
        <end position="416"/>
    </location>
</feature>
<dbReference type="PROSITE" id="PS50085">
    <property type="entry name" value="RAPGAP"/>
    <property type="match status" value="1"/>
</dbReference>
<dbReference type="GeneTree" id="ENSGT00940000160935"/>